<reference evidence="6 7" key="1">
    <citation type="submission" date="2022-03" db="EMBL/GenBank/DDBJ databases">
        <title>Pseudonocardia alaer sp. nov., a novel actinomycete isolated from reed forest soil.</title>
        <authorList>
            <person name="Wang L."/>
        </authorList>
    </citation>
    <scope>NUCLEOTIDE SEQUENCE [LARGE SCALE GENOMIC DNA]</scope>
    <source>
        <strain evidence="6 7">Y-16303</strain>
    </source>
</reference>
<dbReference type="InterPro" id="IPR036388">
    <property type="entry name" value="WH-like_DNA-bd_sf"/>
</dbReference>
<organism evidence="6 7">
    <name type="scientific">Pseudonocardia alaniniphila</name>
    <dbReference type="NCBI Taxonomy" id="75291"/>
    <lineage>
        <taxon>Bacteria</taxon>
        <taxon>Bacillati</taxon>
        <taxon>Actinomycetota</taxon>
        <taxon>Actinomycetes</taxon>
        <taxon>Pseudonocardiales</taxon>
        <taxon>Pseudonocardiaceae</taxon>
        <taxon>Pseudonocardia</taxon>
    </lineage>
</organism>
<dbReference type="InterPro" id="IPR036390">
    <property type="entry name" value="WH_DNA-bd_sf"/>
</dbReference>
<evidence type="ECO:0000256" key="4">
    <source>
        <dbReference type="ARBA" id="ARBA00023163"/>
    </source>
</evidence>
<dbReference type="Gene3D" id="3.40.190.290">
    <property type="match status" value="1"/>
</dbReference>
<keyword evidence="4" id="KW-0804">Transcription</keyword>
<keyword evidence="3" id="KW-0238">DNA-binding</keyword>
<dbReference type="EMBL" id="JAKXMK010000049">
    <property type="protein sequence ID" value="MCH6171797.1"/>
    <property type="molecule type" value="Genomic_DNA"/>
</dbReference>
<dbReference type="InterPro" id="IPR000847">
    <property type="entry name" value="LysR_HTH_N"/>
</dbReference>
<evidence type="ECO:0000256" key="3">
    <source>
        <dbReference type="ARBA" id="ARBA00023125"/>
    </source>
</evidence>
<protein>
    <submittedName>
        <fullName evidence="6">LysR family transcriptional regulator</fullName>
    </submittedName>
</protein>
<evidence type="ECO:0000259" key="5">
    <source>
        <dbReference type="PROSITE" id="PS50931"/>
    </source>
</evidence>
<dbReference type="InterPro" id="IPR005119">
    <property type="entry name" value="LysR_subst-bd"/>
</dbReference>
<sequence length="300" mass="31960">MAGTAETIAADLTPHLTLLRAMRSHGHLSAAAEAAGVPQPTATRWIGDLSSTVGVALTRRVGRRSELTAAGLALADAVVTSHQSLAIGVARALEAADPERGHVVFGFLRSLGTTSVPKLLRGFRSEFPHVRFSLLQAGHNELLERVAAGTVDVALSSTLAVPVDLHSVALYREPLVLVVQADHRLAKRRRIRLEECRHEPFVSLRPGVGLRSLVDSLFTAAGFSPAHGFEGDDVETVRGLVAVGLGVAVLPAREGGPLAGAAELDLRPQRHREIGLITSNKRHLEPAAASFYRYSLESSF</sequence>
<dbReference type="PANTHER" id="PTHR30346">
    <property type="entry name" value="TRANSCRIPTIONAL DUAL REGULATOR HCAR-RELATED"/>
    <property type="match status" value="1"/>
</dbReference>
<dbReference type="Proteomes" id="UP001299970">
    <property type="component" value="Unassembled WGS sequence"/>
</dbReference>
<dbReference type="SUPFAM" id="SSF46785">
    <property type="entry name" value="Winged helix' DNA-binding domain"/>
    <property type="match status" value="1"/>
</dbReference>
<keyword evidence="2" id="KW-0805">Transcription regulation</keyword>
<gene>
    <name evidence="6" type="ORF">MMF94_39445</name>
</gene>
<feature type="domain" description="HTH lysR-type" evidence="5">
    <location>
        <begin position="25"/>
        <end position="68"/>
    </location>
</feature>
<evidence type="ECO:0000256" key="1">
    <source>
        <dbReference type="ARBA" id="ARBA00009437"/>
    </source>
</evidence>
<evidence type="ECO:0000313" key="7">
    <source>
        <dbReference type="Proteomes" id="UP001299970"/>
    </source>
</evidence>
<keyword evidence="7" id="KW-1185">Reference proteome</keyword>
<comment type="caution">
    <text evidence="6">The sequence shown here is derived from an EMBL/GenBank/DDBJ whole genome shotgun (WGS) entry which is preliminary data.</text>
</comment>
<proteinExistence type="inferred from homology"/>
<dbReference type="RefSeq" id="WP_241042602.1">
    <property type="nucleotide sequence ID" value="NZ_BAAAJF010000041.1"/>
</dbReference>
<dbReference type="PROSITE" id="PS50931">
    <property type="entry name" value="HTH_LYSR"/>
    <property type="match status" value="1"/>
</dbReference>
<dbReference type="Pfam" id="PF00126">
    <property type="entry name" value="HTH_1"/>
    <property type="match status" value="1"/>
</dbReference>
<dbReference type="Gene3D" id="1.10.10.10">
    <property type="entry name" value="Winged helix-like DNA-binding domain superfamily/Winged helix DNA-binding domain"/>
    <property type="match status" value="1"/>
</dbReference>
<comment type="similarity">
    <text evidence="1">Belongs to the LysR transcriptional regulatory family.</text>
</comment>
<accession>A0ABS9TTA6</accession>
<dbReference type="SUPFAM" id="SSF53850">
    <property type="entry name" value="Periplasmic binding protein-like II"/>
    <property type="match status" value="1"/>
</dbReference>
<dbReference type="PANTHER" id="PTHR30346:SF28">
    <property type="entry name" value="HTH-TYPE TRANSCRIPTIONAL REGULATOR CYNR"/>
    <property type="match status" value="1"/>
</dbReference>
<evidence type="ECO:0000256" key="2">
    <source>
        <dbReference type="ARBA" id="ARBA00023015"/>
    </source>
</evidence>
<dbReference type="Pfam" id="PF03466">
    <property type="entry name" value="LysR_substrate"/>
    <property type="match status" value="1"/>
</dbReference>
<evidence type="ECO:0000313" key="6">
    <source>
        <dbReference type="EMBL" id="MCH6171797.1"/>
    </source>
</evidence>
<name>A0ABS9TTA6_9PSEU</name>